<dbReference type="SUPFAM" id="SSF52402">
    <property type="entry name" value="Adenine nucleotide alpha hydrolases-like"/>
    <property type="match status" value="1"/>
</dbReference>
<dbReference type="RefSeq" id="WP_118913597.1">
    <property type="nucleotide sequence ID" value="NZ_CBCRVH010000010.1"/>
</dbReference>
<evidence type="ECO:0000259" key="2">
    <source>
        <dbReference type="Pfam" id="PF00582"/>
    </source>
</evidence>
<name>A0A417Z4D4_9MICO</name>
<dbReference type="EMBL" id="QWLM01000009">
    <property type="protein sequence ID" value="RHW45547.1"/>
    <property type="molecule type" value="Genomic_DNA"/>
</dbReference>
<feature type="domain" description="UspA" evidence="2">
    <location>
        <begin position="7"/>
        <end position="142"/>
    </location>
</feature>
<dbReference type="InterPro" id="IPR006015">
    <property type="entry name" value="Universal_stress_UspA"/>
</dbReference>
<evidence type="ECO:0000313" key="3">
    <source>
        <dbReference type="EMBL" id="RHW45547.1"/>
    </source>
</evidence>
<dbReference type="PRINTS" id="PR01438">
    <property type="entry name" value="UNVRSLSTRESS"/>
</dbReference>
<accession>A0A417Z4D4</accession>
<dbReference type="PANTHER" id="PTHR46553">
    <property type="entry name" value="ADENINE NUCLEOTIDE ALPHA HYDROLASES-LIKE SUPERFAMILY PROTEIN"/>
    <property type="match status" value="1"/>
</dbReference>
<gene>
    <name evidence="3" type="ORF">D1832_09205</name>
</gene>
<dbReference type="AlphaFoldDB" id="A0A417Z4D4"/>
<comment type="similarity">
    <text evidence="1">Belongs to the universal stress protein A family.</text>
</comment>
<proteinExistence type="inferred from homology"/>
<comment type="caution">
    <text evidence="3">The sequence shown here is derived from an EMBL/GenBank/DDBJ whole genome shotgun (WGS) entry which is preliminary data.</text>
</comment>
<dbReference type="Pfam" id="PF00582">
    <property type="entry name" value="Usp"/>
    <property type="match status" value="1"/>
</dbReference>
<dbReference type="Proteomes" id="UP000285376">
    <property type="component" value="Unassembled WGS sequence"/>
</dbReference>
<dbReference type="InterPro" id="IPR006016">
    <property type="entry name" value="UspA"/>
</dbReference>
<dbReference type="PANTHER" id="PTHR46553:SF3">
    <property type="entry name" value="ADENINE NUCLEOTIDE ALPHA HYDROLASES-LIKE SUPERFAMILY PROTEIN"/>
    <property type="match status" value="1"/>
</dbReference>
<dbReference type="Gene3D" id="3.40.50.620">
    <property type="entry name" value="HUPs"/>
    <property type="match status" value="1"/>
</dbReference>
<evidence type="ECO:0000313" key="4">
    <source>
        <dbReference type="Proteomes" id="UP000285376"/>
    </source>
</evidence>
<organism evidence="3 4">
    <name type="scientific">Dermacoccus abyssi</name>
    <dbReference type="NCBI Taxonomy" id="322596"/>
    <lineage>
        <taxon>Bacteria</taxon>
        <taxon>Bacillati</taxon>
        <taxon>Actinomycetota</taxon>
        <taxon>Actinomycetes</taxon>
        <taxon>Micrococcales</taxon>
        <taxon>Dermacoccaceae</taxon>
        <taxon>Dermacoccus</taxon>
    </lineage>
</organism>
<dbReference type="InterPro" id="IPR014729">
    <property type="entry name" value="Rossmann-like_a/b/a_fold"/>
</dbReference>
<sequence>MSEQELRPIVVGFDGSEPSHRALAWATRQGQVTGAPVEVLTTWQWPTNYGYAMAFETTYRPDDVAREMVEEVVRKAASEHRDVTFFAHVVEGEPRNVLVDRSPEAEMLVLGCRGHGELTGMLLGSVSGYCVTHAHCPVLVVRD</sequence>
<evidence type="ECO:0000256" key="1">
    <source>
        <dbReference type="ARBA" id="ARBA00008791"/>
    </source>
</evidence>
<reference evidence="3 4" key="1">
    <citation type="submission" date="2018-08" db="EMBL/GenBank/DDBJ databases">
        <title>Whole genome sequence analysis of Dermacoccus abyssi bacteria isolated from Deep Mariana trench Micromonospora spp reveals genes involved in the environmental adaptation and production of secondary metabolites.</title>
        <authorList>
            <person name="Abdel-Mageed W.M."/>
            <person name="Lehri B."/>
            <person name="Nouioui I."/>
            <person name="Goodfellow I."/>
            <person name="Jaspars M."/>
            <person name="Karlyshev A."/>
        </authorList>
    </citation>
    <scope>NUCLEOTIDE SEQUENCE [LARGE SCALE GENOMIC DNA]</scope>
    <source>
        <strain evidence="3 4">MT1.1</strain>
    </source>
</reference>
<protein>
    <submittedName>
        <fullName evidence="3">Universal stress protein</fullName>
    </submittedName>
</protein>